<dbReference type="GO" id="GO:0005739">
    <property type="term" value="C:mitochondrion"/>
    <property type="evidence" value="ECO:0007669"/>
    <property type="project" value="UniProtKB-SubCell"/>
</dbReference>
<evidence type="ECO:0008006" key="11">
    <source>
        <dbReference type="Google" id="ProtNLM"/>
    </source>
</evidence>
<evidence type="ECO:0000313" key="9">
    <source>
        <dbReference type="EMBL" id="CAE8683832.1"/>
    </source>
</evidence>
<dbReference type="PANTHER" id="PTHR43636">
    <property type="entry name" value="ELONGATION FACTOR G, MITOCHONDRIAL"/>
    <property type="match status" value="1"/>
</dbReference>
<dbReference type="Proteomes" id="UP000626109">
    <property type="component" value="Unassembled WGS sequence"/>
</dbReference>
<dbReference type="InterPro" id="IPR041095">
    <property type="entry name" value="EFG_II"/>
</dbReference>
<dbReference type="InterPro" id="IPR000640">
    <property type="entry name" value="EFG_V-like"/>
</dbReference>
<protein>
    <recommendedName>
        <fullName evidence="11">Elongation factor G</fullName>
    </recommendedName>
</protein>
<proteinExistence type="predicted"/>
<dbReference type="Pfam" id="PF03764">
    <property type="entry name" value="EFG_IV"/>
    <property type="match status" value="1"/>
</dbReference>
<dbReference type="InterPro" id="IPR035647">
    <property type="entry name" value="EFG_III/V"/>
</dbReference>
<dbReference type="GO" id="GO:0003746">
    <property type="term" value="F:translation elongation factor activity"/>
    <property type="evidence" value="ECO:0007669"/>
    <property type="project" value="UniProtKB-KW"/>
</dbReference>
<evidence type="ECO:0000259" key="8">
    <source>
        <dbReference type="SMART" id="SM00889"/>
    </source>
</evidence>
<keyword evidence="4" id="KW-0648">Protein biosynthesis</keyword>
<dbReference type="Gene3D" id="3.30.70.240">
    <property type="match status" value="1"/>
</dbReference>
<dbReference type="PANTHER" id="PTHR43636:SF2">
    <property type="entry name" value="ELONGATION FACTOR G, MITOCHONDRIAL"/>
    <property type="match status" value="1"/>
</dbReference>
<dbReference type="FunFam" id="3.30.70.240:FF:000001">
    <property type="entry name" value="Elongation factor G"/>
    <property type="match status" value="1"/>
</dbReference>
<dbReference type="Pfam" id="PF03144">
    <property type="entry name" value="GTP_EFTU_D2"/>
    <property type="match status" value="1"/>
</dbReference>
<dbReference type="EMBL" id="CAJNNW010026231">
    <property type="protein sequence ID" value="CAE8683832.1"/>
    <property type="molecule type" value="Genomic_DNA"/>
</dbReference>
<dbReference type="InterPro" id="IPR004161">
    <property type="entry name" value="EFTu-like_2"/>
</dbReference>
<dbReference type="Gene3D" id="3.30.70.870">
    <property type="entry name" value="Elongation Factor G (Translational Gtpase), domain 3"/>
    <property type="match status" value="1"/>
</dbReference>
<dbReference type="CDD" id="cd03713">
    <property type="entry name" value="EFG_mtEFG_C"/>
    <property type="match status" value="1"/>
</dbReference>
<comment type="caution">
    <text evidence="9">The sequence shown here is derived from an EMBL/GenBank/DDBJ whole genome shotgun (WGS) entry which is preliminary data.</text>
</comment>
<feature type="compositionally biased region" description="Basic and acidic residues" evidence="6">
    <location>
        <begin position="385"/>
        <end position="401"/>
    </location>
</feature>
<evidence type="ECO:0000313" key="10">
    <source>
        <dbReference type="Proteomes" id="UP000626109"/>
    </source>
</evidence>
<dbReference type="SUPFAM" id="SSF54980">
    <property type="entry name" value="EF-G C-terminal domain-like"/>
    <property type="match status" value="2"/>
</dbReference>
<dbReference type="Gene3D" id="3.30.230.10">
    <property type="match status" value="1"/>
</dbReference>
<comment type="subcellular location">
    <subcellularLocation>
        <location evidence="1">Mitochondrion</location>
    </subcellularLocation>
</comment>
<gene>
    <name evidence="9" type="ORF">PGLA2088_LOCUS23648</name>
</gene>
<evidence type="ECO:0000256" key="5">
    <source>
        <dbReference type="ARBA" id="ARBA00023134"/>
    </source>
</evidence>
<sequence length="401" mass="45088">MAGQVTYMRVYQGKVSKGDSIVNMMTDKKQSVKRLVRMHSNEVKDVSEAAAGDIVALAGMDCESGVTFTDGKARITTVQEVALQGIFVDPVLFVWVSETVDFACDDQARLQKALKRFQREDPTFQVQVLQETNETIISGMGELHLEVYCERMRREYKVETLVTGEPKVNYRERASQTITQKTEYNYLHKRQSGGRGQYGKVIGFFEPIPEEEQLDNKDGIVFVNRLTGNEVPQNYVLNSVPAIEKGFRAATRKGLLTGNPLIHMRCVLEDGAAHEVDSSAEAFQAAAIGAFEQFYSEAGPVLLEPLMMVEVTFPSEFQSQSLQTLNGREGSIQSTQAVSGDTSLVQAIVPLRRMFGYSSELRSVTQGQGEFSMEFKEYSQMPQQKQEELMTEYRGRKREDR</sequence>
<dbReference type="Gene3D" id="2.40.30.10">
    <property type="entry name" value="Translation factors"/>
    <property type="match status" value="1"/>
</dbReference>
<evidence type="ECO:0000256" key="2">
    <source>
        <dbReference type="ARBA" id="ARBA00022741"/>
    </source>
</evidence>
<dbReference type="SMART" id="SM00838">
    <property type="entry name" value="EFG_C"/>
    <property type="match status" value="1"/>
</dbReference>
<name>A0A813JTD4_POLGL</name>
<dbReference type="GO" id="GO:0003924">
    <property type="term" value="F:GTPase activity"/>
    <property type="evidence" value="ECO:0007669"/>
    <property type="project" value="TreeGrafter"/>
</dbReference>
<evidence type="ECO:0000256" key="4">
    <source>
        <dbReference type="ARBA" id="ARBA00022917"/>
    </source>
</evidence>
<dbReference type="AlphaFoldDB" id="A0A813JTD4"/>
<dbReference type="InterPro" id="IPR020568">
    <property type="entry name" value="Ribosomal_Su5_D2-typ_SF"/>
</dbReference>
<dbReference type="InterPro" id="IPR009000">
    <property type="entry name" value="Transl_B-barrel_sf"/>
</dbReference>
<reference evidence="9" key="1">
    <citation type="submission" date="2021-02" db="EMBL/GenBank/DDBJ databases">
        <authorList>
            <person name="Dougan E. K."/>
            <person name="Rhodes N."/>
            <person name="Thang M."/>
            <person name="Chan C."/>
        </authorList>
    </citation>
    <scope>NUCLEOTIDE SEQUENCE</scope>
</reference>
<evidence type="ECO:0000256" key="6">
    <source>
        <dbReference type="SAM" id="MobiDB-lite"/>
    </source>
</evidence>
<dbReference type="InterPro" id="IPR005517">
    <property type="entry name" value="Transl_elong_EFG/EF2_IV"/>
</dbReference>
<accession>A0A813JTD4</accession>
<dbReference type="InterPro" id="IPR009022">
    <property type="entry name" value="EFG_III"/>
</dbReference>
<dbReference type="InterPro" id="IPR014721">
    <property type="entry name" value="Ribsml_uS5_D2-typ_fold_subgr"/>
</dbReference>
<dbReference type="Pfam" id="PF00679">
    <property type="entry name" value="EFG_C"/>
    <property type="match status" value="1"/>
</dbReference>
<dbReference type="SUPFAM" id="SSF54211">
    <property type="entry name" value="Ribosomal protein S5 domain 2-like"/>
    <property type="match status" value="1"/>
</dbReference>
<dbReference type="CDD" id="cd16262">
    <property type="entry name" value="EFG_III"/>
    <property type="match status" value="1"/>
</dbReference>
<keyword evidence="2" id="KW-0547">Nucleotide-binding</keyword>
<feature type="region of interest" description="Disordered" evidence="6">
    <location>
        <begin position="377"/>
        <end position="401"/>
    </location>
</feature>
<dbReference type="GO" id="GO:0005525">
    <property type="term" value="F:GTP binding"/>
    <property type="evidence" value="ECO:0007669"/>
    <property type="project" value="UniProtKB-KW"/>
</dbReference>
<dbReference type="FunFam" id="3.30.70.870:FF:000001">
    <property type="entry name" value="Elongation factor G"/>
    <property type="match status" value="1"/>
</dbReference>
<dbReference type="SMART" id="SM00889">
    <property type="entry name" value="EFG_IV"/>
    <property type="match status" value="1"/>
</dbReference>
<dbReference type="InterPro" id="IPR035649">
    <property type="entry name" value="EFG_V"/>
</dbReference>
<feature type="domain" description="Elongation factor EFG" evidence="7">
    <location>
        <begin position="301"/>
        <end position="389"/>
    </location>
</feature>
<feature type="domain" description="Translation elongation factor EFG/EF2" evidence="8">
    <location>
        <begin position="167"/>
        <end position="299"/>
    </location>
</feature>
<keyword evidence="5" id="KW-0342">GTP-binding</keyword>
<dbReference type="Pfam" id="PF14492">
    <property type="entry name" value="EFG_III"/>
    <property type="match status" value="1"/>
</dbReference>
<dbReference type="SUPFAM" id="SSF50447">
    <property type="entry name" value="Translation proteins"/>
    <property type="match status" value="1"/>
</dbReference>
<organism evidence="9 10">
    <name type="scientific">Polarella glacialis</name>
    <name type="common">Dinoflagellate</name>
    <dbReference type="NCBI Taxonomy" id="89957"/>
    <lineage>
        <taxon>Eukaryota</taxon>
        <taxon>Sar</taxon>
        <taxon>Alveolata</taxon>
        <taxon>Dinophyceae</taxon>
        <taxon>Suessiales</taxon>
        <taxon>Suessiaceae</taxon>
        <taxon>Polarella</taxon>
    </lineage>
</organism>
<evidence type="ECO:0000259" key="7">
    <source>
        <dbReference type="SMART" id="SM00838"/>
    </source>
</evidence>
<evidence type="ECO:0000256" key="1">
    <source>
        <dbReference type="ARBA" id="ARBA00004173"/>
    </source>
</evidence>
<keyword evidence="3" id="KW-0251">Elongation factor</keyword>
<evidence type="ECO:0000256" key="3">
    <source>
        <dbReference type="ARBA" id="ARBA00022768"/>
    </source>
</evidence>